<dbReference type="PIRSF" id="PIRSF000549">
    <property type="entry name" value="Ser_prot_kin"/>
    <property type="match status" value="1"/>
</dbReference>
<dbReference type="SUPFAM" id="SSF52540">
    <property type="entry name" value="P-loop containing nucleoside triphosphate hydrolases"/>
    <property type="match status" value="1"/>
</dbReference>
<dbReference type="InterPro" id="IPR016230">
    <property type="entry name" value="PrkA/YeaG"/>
</dbReference>
<proteinExistence type="predicted"/>
<dbReference type="SMART" id="SM00763">
    <property type="entry name" value="AAA_PrkA"/>
    <property type="match status" value="1"/>
</dbReference>
<dbReference type="STRING" id="349215.A11S_2080"/>
<evidence type="ECO:0000313" key="2">
    <source>
        <dbReference type="EMBL" id="AGH98879.1"/>
    </source>
</evidence>
<feature type="domain" description="PrkA AAA" evidence="1">
    <location>
        <begin position="26"/>
        <end position="408"/>
    </location>
</feature>
<dbReference type="Proteomes" id="UP000011932">
    <property type="component" value="Chromosome"/>
</dbReference>
<evidence type="ECO:0000259" key="1">
    <source>
        <dbReference type="SMART" id="SM00763"/>
    </source>
</evidence>
<dbReference type="PANTHER" id="PTHR30267">
    <property type="entry name" value="PROTEIN KINASE PRKA"/>
    <property type="match status" value="1"/>
</dbReference>
<dbReference type="EMBL" id="CP003538">
    <property type="protein sequence ID" value="AGH98879.1"/>
    <property type="molecule type" value="Genomic_DNA"/>
</dbReference>
<dbReference type="HOGENOM" id="CLU_028588_1_0_5"/>
<dbReference type="InterPro" id="IPR057741">
    <property type="entry name" value="YeaG"/>
</dbReference>
<reference evidence="2 3" key="1">
    <citation type="journal article" date="2013" name="ISME J.">
        <title>By their genes ye shall know them: genomic signatures of predatory bacteria.</title>
        <authorList>
            <person name="Pasternak Z."/>
            <person name="Pietrokovski S."/>
            <person name="Rotem O."/>
            <person name="Gophna U."/>
            <person name="Lurie-Weinberger M.N."/>
            <person name="Jurkevitch E."/>
        </authorList>
    </citation>
    <scope>NUCLEOTIDE SEQUENCE [LARGE SCALE GENOMIC DNA]</scope>
    <source>
        <strain evidence="2">EPB</strain>
    </source>
</reference>
<gene>
    <name evidence="2" type="ORF">A11S_2080</name>
</gene>
<dbReference type="Pfam" id="PF08298">
    <property type="entry name" value="AAA_PrkA"/>
    <property type="match status" value="1"/>
</dbReference>
<dbReference type="InterPro" id="IPR010650">
    <property type="entry name" value="PrkA_C"/>
</dbReference>
<organism evidence="2 3">
    <name type="scientific">Micavibrio aeruginosavorus EPB</name>
    <dbReference type="NCBI Taxonomy" id="349215"/>
    <lineage>
        <taxon>Bacteria</taxon>
        <taxon>Pseudomonadati</taxon>
        <taxon>Bdellovibrionota</taxon>
        <taxon>Bdellovibrionia</taxon>
        <taxon>Bdellovibrionales</taxon>
        <taxon>Pseudobdellovibrionaceae</taxon>
        <taxon>Micavibrio</taxon>
    </lineage>
</organism>
<dbReference type="Pfam" id="PF06798">
    <property type="entry name" value="PrkA"/>
    <property type="match status" value="1"/>
</dbReference>
<dbReference type="InterPro" id="IPR013153">
    <property type="entry name" value="Prk_AAA"/>
</dbReference>
<dbReference type="GO" id="GO:0004672">
    <property type="term" value="F:protein kinase activity"/>
    <property type="evidence" value="ECO:0007669"/>
    <property type="project" value="InterPro"/>
</dbReference>
<name>M4W0B0_9BACT</name>
<dbReference type="PANTHER" id="PTHR30267:SF2">
    <property type="entry name" value="PROTEIN PRKA"/>
    <property type="match status" value="1"/>
</dbReference>
<sequence>MSSNESIGILGQLQEDYVNKQQDAPISLSEYLELCKQDKWAYANAHERLLKAIGEPEKLDTSADPKLSRIFSNRVLNVYPAFSDFYGMEDTISEITKFLKAAAQGLEESKQILYLLGPVGSAKSSLAERLKELMEQEPFYTLAAEVDELDDAGEKTGKTVLEYSPVNEDPLGLFDPSKRVGSGTLADVMEETYGIERRYMKGIMSPWAVQKLKEFGGDMSKFKVVKRWPSKLDQVGISKTEPADENTQDISALVGKTDVRKLEMYSQKDQRSFAYSGGLCTGNRGIMEFVEMFKAPIKTLHPLLTATQEGNFSSPENIGMIPFNGIILAHSNESEWAKFRSNRENEAFLARTYLVRVPYTLRVDEELKIYQKLLKNSALAKAPVAPGTLEMLAEWSVMTRLKPTAHSTVYSKMRVYNGENLKETDKKAKPYTDYRDEAGIEEGMNGSDTRWAFKTLSKVFNEASDEVSADPIRLMNVLEDRIKKEQLGDETTKSYINLIKEFLLPKYVDFVGREISTAYIQSYKEFGQNKFDQYVLYADHWIQDHDYRDQETNLTMSREDLEEELQKFEKPAGIMNGKDFRNEVVNYVLRARANNGGKNPAWTSYKPLANVIEKGMFTSMEDILPVISYTAKADKKAKERHEEFVKSMGEKGYTEAQTRVLTEWYSRVRKSKPTLG</sequence>
<dbReference type="KEGG" id="man:A11S_2080"/>
<keyword evidence="2" id="KW-0808">Transferase</keyword>
<accession>M4W0B0</accession>
<dbReference type="RefSeq" id="WP_015468394.1">
    <property type="nucleotide sequence ID" value="NC_020812.1"/>
</dbReference>
<dbReference type="NCBIfam" id="NF011999">
    <property type="entry name" value="PRK15455.1"/>
    <property type="match status" value="1"/>
</dbReference>
<dbReference type="InterPro" id="IPR027417">
    <property type="entry name" value="P-loop_NTPase"/>
</dbReference>
<dbReference type="PATRIC" id="fig|349215.9.peg.2023"/>
<evidence type="ECO:0000313" key="3">
    <source>
        <dbReference type="Proteomes" id="UP000011932"/>
    </source>
</evidence>
<keyword evidence="2" id="KW-0418">Kinase</keyword>
<protein>
    <submittedName>
        <fullName evidence="2">Serine protein kinase (PrkA protein), P-loop containing</fullName>
    </submittedName>
</protein>
<dbReference type="AlphaFoldDB" id="M4W0B0"/>